<proteinExistence type="predicted"/>
<evidence type="ECO:0000259" key="7">
    <source>
        <dbReference type="PROSITE" id="PS50850"/>
    </source>
</evidence>
<protein>
    <submittedName>
        <fullName evidence="8">Unannotated protein</fullName>
    </submittedName>
</protein>
<sequence length="402" mass="42224">MKTKFTSPFAEFPREVGVLVFASFFVAVGFGIIAPTIPLFARSFGVNHAQVGAIISAFALARFSAGLVSGKLVDHFGERLIYSTGIGFVAITSFAAGMAQNYEQLLIFRAVGGFGSSMFSVAAGSILLRAVDDDHRARAQSLYNGSFLIGMMAGPVVGGALSGFSLRAPLLIYGVLLVGASLSGAVLLRHSKLAAKPTQAQLKTVVSLKSAMALKPYRIALIISFCTAWSLFGMSRSVLPLFMVEEIKVSPSFMGFGFTVTTIIQGAFLLKAGKLSDLNGRKYSAVFGTSLLALFSLALVFTFNSWMFVLACVIVGFAGAFLSTTPSSIVGDVLEGKGGQVIGLFQMSGDAGAMIAPLILGIVADNYGFRPAFAITAALMMVAVAVSIKLPETRSSHLGQPQ</sequence>
<feature type="transmembrane region" description="Helical" evidence="6">
    <location>
        <begin position="307"/>
        <end position="329"/>
    </location>
</feature>
<evidence type="ECO:0000256" key="6">
    <source>
        <dbReference type="SAM" id="Phobius"/>
    </source>
</evidence>
<evidence type="ECO:0000313" key="8">
    <source>
        <dbReference type="EMBL" id="CAB4336147.1"/>
    </source>
</evidence>
<dbReference type="PANTHER" id="PTHR23506:SF23">
    <property type="entry name" value="GH10249P"/>
    <property type="match status" value="1"/>
</dbReference>
<evidence type="ECO:0000256" key="5">
    <source>
        <dbReference type="ARBA" id="ARBA00023136"/>
    </source>
</evidence>
<name>A0A6J5Z4K3_9ZZZZ</name>
<dbReference type="InterPro" id="IPR000109">
    <property type="entry name" value="POT_fam"/>
</dbReference>
<feature type="transmembrane region" description="Helical" evidence="6">
    <location>
        <begin position="341"/>
        <end position="363"/>
    </location>
</feature>
<dbReference type="PROSITE" id="PS50850">
    <property type="entry name" value="MFS"/>
    <property type="match status" value="1"/>
</dbReference>
<dbReference type="PANTHER" id="PTHR23506">
    <property type="entry name" value="GH10249P"/>
    <property type="match status" value="1"/>
</dbReference>
<reference evidence="8" key="1">
    <citation type="submission" date="2020-05" db="EMBL/GenBank/DDBJ databases">
        <authorList>
            <person name="Chiriac C."/>
            <person name="Salcher M."/>
            <person name="Ghai R."/>
            <person name="Kavagutti S V."/>
        </authorList>
    </citation>
    <scope>NUCLEOTIDE SEQUENCE</scope>
</reference>
<keyword evidence="3 6" id="KW-0812">Transmembrane</keyword>
<evidence type="ECO:0000256" key="1">
    <source>
        <dbReference type="ARBA" id="ARBA00004141"/>
    </source>
</evidence>
<evidence type="ECO:0000256" key="3">
    <source>
        <dbReference type="ARBA" id="ARBA00022692"/>
    </source>
</evidence>
<feature type="transmembrane region" description="Helical" evidence="6">
    <location>
        <begin position="80"/>
        <end position="100"/>
    </location>
</feature>
<dbReference type="InterPro" id="IPR036259">
    <property type="entry name" value="MFS_trans_sf"/>
</dbReference>
<accession>A0A6J5Z4K3</accession>
<feature type="transmembrane region" description="Helical" evidence="6">
    <location>
        <begin position="106"/>
        <end position="130"/>
    </location>
</feature>
<gene>
    <name evidence="8" type="ORF">UFOPK3820_00585</name>
</gene>
<dbReference type="InterPro" id="IPR050930">
    <property type="entry name" value="MFS_Vesicular_Transporter"/>
</dbReference>
<dbReference type="EMBL" id="CAESAB010000016">
    <property type="protein sequence ID" value="CAB4336147.1"/>
    <property type="molecule type" value="Genomic_DNA"/>
</dbReference>
<feature type="transmembrane region" description="Helical" evidence="6">
    <location>
        <begin position="49"/>
        <end position="68"/>
    </location>
</feature>
<feature type="transmembrane region" description="Helical" evidence="6">
    <location>
        <begin position="219"/>
        <end position="239"/>
    </location>
</feature>
<dbReference type="Gene3D" id="1.20.1250.20">
    <property type="entry name" value="MFS general substrate transporter like domains"/>
    <property type="match status" value="2"/>
</dbReference>
<evidence type="ECO:0000256" key="2">
    <source>
        <dbReference type="ARBA" id="ARBA00022448"/>
    </source>
</evidence>
<keyword evidence="2" id="KW-0813">Transport</keyword>
<dbReference type="InterPro" id="IPR011701">
    <property type="entry name" value="MFS"/>
</dbReference>
<feature type="transmembrane region" description="Helical" evidence="6">
    <location>
        <begin position="170"/>
        <end position="188"/>
    </location>
</feature>
<dbReference type="SUPFAM" id="SSF103473">
    <property type="entry name" value="MFS general substrate transporter"/>
    <property type="match status" value="1"/>
</dbReference>
<dbReference type="InterPro" id="IPR020846">
    <property type="entry name" value="MFS_dom"/>
</dbReference>
<organism evidence="8">
    <name type="scientific">freshwater metagenome</name>
    <dbReference type="NCBI Taxonomy" id="449393"/>
    <lineage>
        <taxon>unclassified sequences</taxon>
        <taxon>metagenomes</taxon>
        <taxon>ecological metagenomes</taxon>
    </lineage>
</organism>
<dbReference type="Pfam" id="PF07690">
    <property type="entry name" value="MFS_1"/>
    <property type="match status" value="1"/>
</dbReference>
<evidence type="ECO:0000256" key="4">
    <source>
        <dbReference type="ARBA" id="ARBA00022989"/>
    </source>
</evidence>
<feature type="transmembrane region" description="Helical" evidence="6">
    <location>
        <begin position="251"/>
        <end position="270"/>
    </location>
</feature>
<dbReference type="GO" id="GO:0016020">
    <property type="term" value="C:membrane"/>
    <property type="evidence" value="ECO:0007669"/>
    <property type="project" value="UniProtKB-SubCell"/>
</dbReference>
<keyword evidence="5 6" id="KW-0472">Membrane</keyword>
<feature type="transmembrane region" description="Helical" evidence="6">
    <location>
        <begin position="369"/>
        <end position="388"/>
    </location>
</feature>
<feature type="transmembrane region" description="Helical" evidence="6">
    <location>
        <begin position="16"/>
        <end position="37"/>
    </location>
</feature>
<dbReference type="PRINTS" id="PR01035">
    <property type="entry name" value="TCRTETA"/>
</dbReference>
<comment type="subcellular location">
    <subcellularLocation>
        <location evidence="1">Membrane</location>
        <topology evidence="1">Multi-pass membrane protein</topology>
    </subcellularLocation>
</comment>
<feature type="domain" description="Major facilitator superfamily (MFS) profile" evidence="7">
    <location>
        <begin position="15"/>
        <end position="395"/>
    </location>
</feature>
<dbReference type="AlphaFoldDB" id="A0A6J5Z4K3"/>
<dbReference type="InterPro" id="IPR001958">
    <property type="entry name" value="Tet-R_TetA/multi-R_MdtG-like"/>
</dbReference>
<feature type="transmembrane region" description="Helical" evidence="6">
    <location>
        <begin position="142"/>
        <end position="164"/>
    </location>
</feature>
<dbReference type="Pfam" id="PF00854">
    <property type="entry name" value="PTR2"/>
    <property type="match status" value="1"/>
</dbReference>
<keyword evidence="4 6" id="KW-1133">Transmembrane helix</keyword>
<dbReference type="GO" id="GO:0022857">
    <property type="term" value="F:transmembrane transporter activity"/>
    <property type="evidence" value="ECO:0007669"/>
    <property type="project" value="InterPro"/>
</dbReference>
<dbReference type="CDD" id="cd17325">
    <property type="entry name" value="MFS_MdtG_SLC18_like"/>
    <property type="match status" value="1"/>
</dbReference>